<organism evidence="2 3">
    <name type="scientific">Lepidopterella palustris CBS 459.81</name>
    <dbReference type="NCBI Taxonomy" id="1314670"/>
    <lineage>
        <taxon>Eukaryota</taxon>
        <taxon>Fungi</taxon>
        <taxon>Dikarya</taxon>
        <taxon>Ascomycota</taxon>
        <taxon>Pezizomycotina</taxon>
        <taxon>Dothideomycetes</taxon>
        <taxon>Pleosporomycetidae</taxon>
        <taxon>Mytilinidiales</taxon>
        <taxon>Argynnaceae</taxon>
        <taxon>Lepidopterella</taxon>
    </lineage>
</organism>
<keyword evidence="1" id="KW-0732">Signal</keyword>
<reference evidence="2 3" key="1">
    <citation type="journal article" date="2016" name="Nat. Commun.">
        <title>Ectomycorrhizal ecology is imprinted in the genome of the dominant symbiotic fungus Cenococcum geophilum.</title>
        <authorList>
            <consortium name="DOE Joint Genome Institute"/>
            <person name="Peter M."/>
            <person name="Kohler A."/>
            <person name="Ohm R.A."/>
            <person name="Kuo A."/>
            <person name="Krutzmann J."/>
            <person name="Morin E."/>
            <person name="Arend M."/>
            <person name="Barry K.W."/>
            <person name="Binder M."/>
            <person name="Choi C."/>
            <person name="Clum A."/>
            <person name="Copeland A."/>
            <person name="Grisel N."/>
            <person name="Haridas S."/>
            <person name="Kipfer T."/>
            <person name="LaButti K."/>
            <person name="Lindquist E."/>
            <person name="Lipzen A."/>
            <person name="Maire R."/>
            <person name="Meier B."/>
            <person name="Mihaltcheva S."/>
            <person name="Molinier V."/>
            <person name="Murat C."/>
            <person name="Poggeler S."/>
            <person name="Quandt C.A."/>
            <person name="Sperisen C."/>
            <person name="Tritt A."/>
            <person name="Tisserant E."/>
            <person name="Crous P.W."/>
            <person name="Henrissat B."/>
            <person name="Nehls U."/>
            <person name="Egli S."/>
            <person name="Spatafora J.W."/>
            <person name="Grigoriev I.V."/>
            <person name="Martin F.M."/>
        </authorList>
    </citation>
    <scope>NUCLEOTIDE SEQUENCE [LARGE SCALE GENOMIC DNA]</scope>
    <source>
        <strain evidence="2 3">CBS 459.81</strain>
    </source>
</reference>
<dbReference type="AlphaFoldDB" id="A0A8E2E9U9"/>
<gene>
    <name evidence="2" type="ORF">K432DRAFT_443726</name>
</gene>
<feature type="chain" id="PRO_5034406722" evidence="1">
    <location>
        <begin position="23"/>
        <end position="123"/>
    </location>
</feature>
<evidence type="ECO:0000256" key="1">
    <source>
        <dbReference type="SAM" id="SignalP"/>
    </source>
</evidence>
<protein>
    <submittedName>
        <fullName evidence="2">Uncharacterized protein</fullName>
    </submittedName>
</protein>
<dbReference type="Proteomes" id="UP000250266">
    <property type="component" value="Unassembled WGS sequence"/>
</dbReference>
<dbReference type="EMBL" id="KV744994">
    <property type="protein sequence ID" value="OCK79648.1"/>
    <property type="molecule type" value="Genomic_DNA"/>
</dbReference>
<keyword evidence="3" id="KW-1185">Reference proteome</keyword>
<proteinExistence type="predicted"/>
<evidence type="ECO:0000313" key="3">
    <source>
        <dbReference type="Proteomes" id="UP000250266"/>
    </source>
</evidence>
<feature type="signal peptide" evidence="1">
    <location>
        <begin position="1"/>
        <end position="22"/>
    </location>
</feature>
<evidence type="ECO:0000313" key="2">
    <source>
        <dbReference type="EMBL" id="OCK79648.1"/>
    </source>
</evidence>
<dbReference type="OrthoDB" id="2910287at2759"/>
<sequence length="123" mass="13027">MHILSFLLSSFTILLALPAISALPPSPIGTSKRDNSGVYICSDINWGSTCVHLVAPLGGQDCIKLDGTASSIGPDQGLTCTFYRNGFCDDLGDKPLTLKYPGVKDLTTIGWNDQARSYSCVAG</sequence>
<name>A0A8E2E9U9_9PEZI</name>
<accession>A0A8E2E9U9</accession>